<protein>
    <submittedName>
        <fullName evidence="2">Glutaredoxin family protein</fullName>
    </submittedName>
</protein>
<dbReference type="CDD" id="cd02976">
    <property type="entry name" value="NrdH"/>
    <property type="match status" value="1"/>
</dbReference>
<evidence type="ECO:0000313" key="3">
    <source>
        <dbReference type="Proteomes" id="UP000315217"/>
    </source>
</evidence>
<dbReference type="Gene3D" id="3.40.30.10">
    <property type="entry name" value="Glutaredoxin"/>
    <property type="match status" value="1"/>
</dbReference>
<accession>A0A537LGH6</accession>
<dbReference type="InterPro" id="IPR002109">
    <property type="entry name" value="Glutaredoxin"/>
</dbReference>
<evidence type="ECO:0000313" key="2">
    <source>
        <dbReference type="EMBL" id="TMJ07066.1"/>
    </source>
</evidence>
<feature type="domain" description="Glutaredoxin" evidence="1">
    <location>
        <begin position="2"/>
        <end position="50"/>
    </location>
</feature>
<organism evidence="2 3">
    <name type="scientific">Candidatus Segetimicrobium genomatis</name>
    <dbReference type="NCBI Taxonomy" id="2569760"/>
    <lineage>
        <taxon>Bacteria</taxon>
        <taxon>Bacillati</taxon>
        <taxon>Candidatus Sysuimicrobiota</taxon>
        <taxon>Candidatus Sysuimicrobiia</taxon>
        <taxon>Candidatus Sysuimicrobiales</taxon>
        <taxon>Candidatus Segetimicrobiaceae</taxon>
        <taxon>Candidatus Segetimicrobium</taxon>
    </lineage>
</organism>
<dbReference type="SUPFAM" id="SSF52833">
    <property type="entry name" value="Thioredoxin-like"/>
    <property type="match status" value="1"/>
</dbReference>
<dbReference type="InterPro" id="IPR036249">
    <property type="entry name" value="Thioredoxin-like_sf"/>
</dbReference>
<reference evidence="2 3" key="1">
    <citation type="journal article" date="2019" name="Nat. Microbiol.">
        <title>Mediterranean grassland soil C-N compound turnover is dependent on rainfall and depth, and is mediated by genomically divergent microorganisms.</title>
        <authorList>
            <person name="Diamond S."/>
            <person name="Andeer P.F."/>
            <person name="Li Z."/>
            <person name="Crits-Christoph A."/>
            <person name="Burstein D."/>
            <person name="Anantharaman K."/>
            <person name="Lane K.R."/>
            <person name="Thomas B.C."/>
            <person name="Pan C."/>
            <person name="Northen T.R."/>
            <person name="Banfield J.F."/>
        </authorList>
    </citation>
    <scope>NUCLEOTIDE SEQUENCE [LARGE SCALE GENOMIC DNA]</scope>
    <source>
        <strain evidence="2">NP_1</strain>
    </source>
</reference>
<comment type="caution">
    <text evidence="2">The sequence shown here is derived from an EMBL/GenBank/DDBJ whole genome shotgun (WGS) entry which is preliminary data.</text>
</comment>
<proteinExistence type="predicted"/>
<dbReference type="EMBL" id="VBAI01000290">
    <property type="protein sequence ID" value="TMJ07066.1"/>
    <property type="molecule type" value="Genomic_DNA"/>
</dbReference>
<name>A0A537LGH6_9BACT</name>
<dbReference type="PROSITE" id="PS51354">
    <property type="entry name" value="GLUTAREDOXIN_2"/>
    <property type="match status" value="1"/>
</dbReference>
<dbReference type="Pfam" id="PF00462">
    <property type="entry name" value="Glutaredoxin"/>
    <property type="match status" value="1"/>
</dbReference>
<sequence>MFCGKVKEFLRQKGVPYTEKDVSADEQAMNDLMERGFYATPVTIIDGEAVVGFNRARLEQLLGS</sequence>
<dbReference type="Proteomes" id="UP000315217">
    <property type="component" value="Unassembled WGS sequence"/>
</dbReference>
<gene>
    <name evidence="2" type="ORF">E6G98_13880</name>
</gene>
<dbReference type="AlphaFoldDB" id="A0A537LGH6"/>
<evidence type="ECO:0000259" key="1">
    <source>
        <dbReference type="Pfam" id="PF00462"/>
    </source>
</evidence>